<gene>
    <name evidence="1" type="ORF">HGP05_02650</name>
</gene>
<proteinExistence type="predicted"/>
<dbReference type="EMBL" id="JABBCN010000001">
    <property type="protein sequence ID" value="NMX24652.1"/>
    <property type="molecule type" value="Genomic_DNA"/>
</dbReference>
<sequence>MKNLEVIELPRPAALCLSDIASGQEDLQKFVNKRIKELYEDGTLEKLSQEFFGGSYLPDAKDIK</sequence>
<organism evidence="1">
    <name type="scientific">Streptococcus sanguinis</name>
    <dbReference type="NCBI Taxonomy" id="1305"/>
    <lineage>
        <taxon>Bacteria</taxon>
        <taxon>Bacillati</taxon>
        <taxon>Bacillota</taxon>
        <taxon>Bacilli</taxon>
        <taxon>Lactobacillales</taxon>
        <taxon>Streptococcaceae</taxon>
        <taxon>Streptococcus</taxon>
    </lineage>
</organism>
<protein>
    <submittedName>
        <fullName evidence="1">Uncharacterized protein</fullName>
    </submittedName>
</protein>
<comment type="caution">
    <text evidence="1">The sequence shown here is derived from an EMBL/GenBank/DDBJ whole genome shotgun (WGS) entry which is preliminary data.</text>
</comment>
<dbReference type="AlphaFoldDB" id="A0A7Y0VC09"/>
<accession>A0A7Y0VC09</accession>
<evidence type="ECO:0000313" key="1">
    <source>
        <dbReference type="EMBL" id="NMX24652.1"/>
    </source>
</evidence>
<dbReference type="Gene3D" id="3.40.190.10">
    <property type="entry name" value="Periplasmic binding protein-like II"/>
    <property type="match status" value="2"/>
</dbReference>
<reference evidence="1" key="1">
    <citation type="submission" date="2020-04" db="EMBL/GenBank/DDBJ databases">
        <authorList>
            <person name="Chakraborty B."/>
            <person name="Walker A.R."/>
            <person name="Burne R.A."/>
        </authorList>
    </citation>
    <scope>NUCLEOTIDE SEQUENCE [LARGE SCALE GENOMIC DNA]</scope>
    <source>
        <strain evidence="1">BCA8</strain>
    </source>
</reference>
<name>A0A7Y0VC09_STRSA</name>